<evidence type="ECO:0000313" key="1">
    <source>
        <dbReference type="EMBL" id="MXY34483.1"/>
    </source>
</evidence>
<gene>
    <name evidence="1" type="ORF">F4Y60_10455</name>
</gene>
<comment type="caution">
    <text evidence="1">The sequence shown here is derived from an EMBL/GenBank/DDBJ whole genome shotgun (WGS) entry which is preliminary data.</text>
</comment>
<accession>A0A6B0Y353</accession>
<reference evidence="1" key="1">
    <citation type="submission" date="2019-09" db="EMBL/GenBank/DDBJ databases">
        <title>Characterisation of the sponge microbiome using genome-centric metagenomics.</title>
        <authorList>
            <person name="Engelberts J.P."/>
            <person name="Robbins S.J."/>
            <person name="De Goeij J.M."/>
            <person name="Aranda M."/>
            <person name="Bell S.C."/>
            <person name="Webster N.S."/>
        </authorList>
    </citation>
    <scope>NUCLEOTIDE SEQUENCE</scope>
    <source>
        <strain evidence="1">SB0664_bin_43</strain>
    </source>
</reference>
<dbReference type="AlphaFoldDB" id="A0A6B0Y353"/>
<dbReference type="SUPFAM" id="SSF48452">
    <property type="entry name" value="TPR-like"/>
    <property type="match status" value="1"/>
</dbReference>
<sequence length="209" mass="24039">MFARRTSESETGSAEWQAALAAGWRRSDILWERWQERGNAAWESGDVSLARRRFLFAWCLARLFFRHGDPRIATSIANIGFIAREAGQFRLASRHYARARRLWAEVPGVLDGIEFRPRVRSSLFHLRMETRHRETYETNMRARIANFVTEAGQALEAAEEGAPSPHRLYDRWRGERPAVFDESRKLLGAALLICARKQESPDPDRKVGG</sequence>
<name>A0A6B0Y353_9RHOB</name>
<proteinExistence type="predicted"/>
<dbReference type="EMBL" id="VXRY01000422">
    <property type="protein sequence ID" value="MXY34483.1"/>
    <property type="molecule type" value="Genomic_DNA"/>
</dbReference>
<dbReference type="InterPro" id="IPR011990">
    <property type="entry name" value="TPR-like_helical_dom_sf"/>
</dbReference>
<protein>
    <submittedName>
        <fullName evidence="1">Tetratricopeptide repeat-containing protein</fullName>
    </submittedName>
</protein>
<organism evidence="1">
    <name type="scientific">Boseongicola sp. SB0664_bin_43</name>
    <dbReference type="NCBI Taxonomy" id="2604844"/>
    <lineage>
        <taxon>Bacteria</taxon>
        <taxon>Pseudomonadati</taxon>
        <taxon>Pseudomonadota</taxon>
        <taxon>Alphaproteobacteria</taxon>
        <taxon>Rhodobacterales</taxon>
        <taxon>Paracoccaceae</taxon>
        <taxon>Boseongicola</taxon>
    </lineage>
</organism>